<evidence type="ECO:0000256" key="1">
    <source>
        <dbReference type="ARBA" id="ARBA00005417"/>
    </source>
</evidence>
<feature type="domain" description="ABC transporter" evidence="5">
    <location>
        <begin position="1"/>
        <end position="163"/>
    </location>
</feature>
<dbReference type="InterPro" id="IPR050319">
    <property type="entry name" value="ABC_transp_ATP-bind"/>
</dbReference>
<dbReference type="PROSITE" id="PS50893">
    <property type="entry name" value="ABC_TRANSPORTER_2"/>
    <property type="match status" value="1"/>
</dbReference>
<dbReference type="RefSeq" id="WP_377031076.1">
    <property type="nucleotide sequence ID" value="NZ_JBHOMY010000109.1"/>
</dbReference>
<evidence type="ECO:0000256" key="3">
    <source>
        <dbReference type="ARBA" id="ARBA00022741"/>
    </source>
</evidence>
<dbReference type="SUPFAM" id="SSF52540">
    <property type="entry name" value="P-loop containing nucleoside triphosphate hydrolases"/>
    <property type="match status" value="1"/>
</dbReference>
<dbReference type="PANTHER" id="PTHR43776:SF7">
    <property type="entry name" value="D,D-DIPEPTIDE TRANSPORT ATP-BINDING PROTEIN DDPF-RELATED"/>
    <property type="match status" value="1"/>
</dbReference>
<dbReference type="InterPro" id="IPR027417">
    <property type="entry name" value="P-loop_NTPase"/>
</dbReference>
<dbReference type="PROSITE" id="PS00211">
    <property type="entry name" value="ABC_TRANSPORTER_1"/>
    <property type="match status" value="1"/>
</dbReference>
<gene>
    <name evidence="6" type="ORF">ACETIH_22480</name>
</gene>
<evidence type="ECO:0000256" key="4">
    <source>
        <dbReference type="ARBA" id="ARBA00022840"/>
    </source>
</evidence>
<dbReference type="PANTHER" id="PTHR43776">
    <property type="entry name" value="TRANSPORT ATP-BINDING PROTEIN"/>
    <property type="match status" value="1"/>
</dbReference>
<dbReference type="EMBL" id="JBHOMY010000109">
    <property type="protein sequence ID" value="MFC1459415.1"/>
    <property type="molecule type" value="Genomic_DNA"/>
</dbReference>
<accession>A0ABV6YEA7</accession>
<dbReference type="Gene3D" id="3.40.50.300">
    <property type="entry name" value="P-loop containing nucleotide triphosphate hydrolases"/>
    <property type="match status" value="1"/>
</dbReference>
<keyword evidence="2" id="KW-0813">Transport</keyword>
<name>A0ABV6YEA7_9HYPH</name>
<dbReference type="GO" id="GO:0005524">
    <property type="term" value="F:ATP binding"/>
    <property type="evidence" value="ECO:0007669"/>
    <property type="project" value="UniProtKB-KW"/>
</dbReference>
<comment type="similarity">
    <text evidence="1">Belongs to the ABC transporter superfamily.</text>
</comment>
<dbReference type="InterPro" id="IPR017871">
    <property type="entry name" value="ABC_transporter-like_CS"/>
</dbReference>
<comment type="caution">
    <text evidence="6">The sequence shown here is derived from an EMBL/GenBank/DDBJ whole genome shotgun (WGS) entry which is preliminary data.</text>
</comment>
<evidence type="ECO:0000313" key="6">
    <source>
        <dbReference type="EMBL" id="MFC1459415.1"/>
    </source>
</evidence>
<sequence>MSCQVFQSPYDSLNPRLTVEETIAEPLVRHALVPKHEIGAEVARLLDSVELPQHFANRRAVQLSGGQCQRVGIARALAMSSRVLIADEITSALDVTTQAQVLDLLQKLKTEQGLTLIYISHDLAVVSAICERVMVFNTGRLVETGPVRTVLASPASEYTKELIRAVPALHRHRTAHSSPAMPNDR</sequence>
<protein>
    <submittedName>
        <fullName evidence="6">ATP-binding cassette domain-containing protein</fullName>
    </submittedName>
</protein>
<keyword evidence="3" id="KW-0547">Nucleotide-binding</keyword>
<dbReference type="Pfam" id="PF00005">
    <property type="entry name" value="ABC_tran"/>
    <property type="match status" value="1"/>
</dbReference>
<dbReference type="InterPro" id="IPR003439">
    <property type="entry name" value="ABC_transporter-like_ATP-bd"/>
</dbReference>
<evidence type="ECO:0000259" key="5">
    <source>
        <dbReference type="PROSITE" id="PS50893"/>
    </source>
</evidence>
<evidence type="ECO:0000256" key="2">
    <source>
        <dbReference type="ARBA" id="ARBA00022448"/>
    </source>
</evidence>
<reference evidence="6 7" key="1">
    <citation type="submission" date="2024-09" db="EMBL/GenBank/DDBJ databases">
        <title>Nodulacao em especies de Leguminosae Basais da Amazonia e Caracterizacao dos Rizobios e Bacterias Associadas aos Nodulos.</title>
        <authorList>
            <person name="Jambeiro I.C.A."/>
            <person name="Lopes I.S."/>
            <person name="Aguiar E.R.G.R."/>
            <person name="Santos A.F.J."/>
            <person name="Dos Santos J.M.F."/>
            <person name="Gross E."/>
        </authorList>
    </citation>
    <scope>NUCLEOTIDE SEQUENCE [LARGE SCALE GENOMIC DNA]</scope>
    <source>
        <strain evidence="6 7">BRUESC1165</strain>
    </source>
</reference>
<proteinExistence type="inferred from homology"/>
<keyword evidence="7" id="KW-1185">Reference proteome</keyword>
<evidence type="ECO:0000313" key="7">
    <source>
        <dbReference type="Proteomes" id="UP001593940"/>
    </source>
</evidence>
<keyword evidence="4 6" id="KW-0067">ATP-binding</keyword>
<organism evidence="6 7">
    <name type="scientific">Microvirga arabica</name>
    <dbReference type="NCBI Taxonomy" id="1128671"/>
    <lineage>
        <taxon>Bacteria</taxon>
        <taxon>Pseudomonadati</taxon>
        <taxon>Pseudomonadota</taxon>
        <taxon>Alphaproteobacteria</taxon>
        <taxon>Hyphomicrobiales</taxon>
        <taxon>Methylobacteriaceae</taxon>
        <taxon>Microvirga</taxon>
    </lineage>
</organism>
<dbReference type="Proteomes" id="UP001593940">
    <property type="component" value="Unassembled WGS sequence"/>
</dbReference>